<gene>
    <name evidence="7" type="ORF">TPC1_12457</name>
</gene>
<evidence type="ECO:0000256" key="5">
    <source>
        <dbReference type="ARBA" id="ARBA00023212"/>
    </source>
</evidence>
<keyword evidence="4" id="KW-0493">Microtubule</keyword>
<feature type="domain" description="Gamma tubulin complex component C-terminal" evidence="6">
    <location>
        <begin position="16"/>
        <end position="268"/>
    </location>
</feature>
<dbReference type="GO" id="GO:0005874">
    <property type="term" value="C:microtubule"/>
    <property type="evidence" value="ECO:0007669"/>
    <property type="project" value="UniProtKB-KW"/>
</dbReference>
<dbReference type="InterPro" id="IPR040457">
    <property type="entry name" value="GCP_C"/>
</dbReference>
<reference evidence="7" key="1">
    <citation type="submission" date="2015-07" db="EMBL/GenBank/DDBJ databases">
        <title>Adaptation to a free-living lifestyle via gene acquisitions in the diplomonad Trepomonas sp. PC1.</title>
        <authorList>
            <person name="Xu F."/>
            <person name="Jerlstrom-Hultqvist J."/>
            <person name="Kolisko M."/>
            <person name="Simpson A.G.B."/>
            <person name="Roger A.J."/>
            <person name="Svard S.G."/>
            <person name="Andersson J.O."/>
        </authorList>
    </citation>
    <scope>NUCLEOTIDE SEQUENCE</scope>
    <source>
        <strain evidence="7">PC1</strain>
    </source>
</reference>
<dbReference type="GO" id="GO:0051011">
    <property type="term" value="F:microtubule minus-end binding"/>
    <property type="evidence" value="ECO:0007669"/>
    <property type="project" value="TreeGrafter"/>
</dbReference>
<feature type="non-terminal residue" evidence="7">
    <location>
        <position position="1"/>
    </location>
</feature>
<evidence type="ECO:0000256" key="4">
    <source>
        <dbReference type="ARBA" id="ARBA00022701"/>
    </source>
</evidence>
<dbReference type="GO" id="GO:0007020">
    <property type="term" value="P:microtubule nucleation"/>
    <property type="evidence" value="ECO:0007669"/>
    <property type="project" value="InterPro"/>
</dbReference>
<dbReference type="Pfam" id="PF04130">
    <property type="entry name" value="GCP_C_terminal"/>
    <property type="match status" value="1"/>
</dbReference>
<name>A0A146KGK9_9EUKA</name>
<comment type="subcellular location">
    <subcellularLocation>
        <location evidence="1">Cytoplasm</location>
        <location evidence="1">Cytoskeleton</location>
    </subcellularLocation>
</comment>
<dbReference type="GO" id="GO:0043015">
    <property type="term" value="F:gamma-tubulin binding"/>
    <property type="evidence" value="ECO:0007669"/>
    <property type="project" value="InterPro"/>
</dbReference>
<dbReference type="InterPro" id="IPR042241">
    <property type="entry name" value="GCP_C_sf"/>
</dbReference>
<dbReference type="GO" id="GO:0051321">
    <property type="term" value="P:meiotic cell cycle"/>
    <property type="evidence" value="ECO:0007669"/>
    <property type="project" value="TreeGrafter"/>
</dbReference>
<dbReference type="PANTHER" id="PTHR19302">
    <property type="entry name" value="GAMMA TUBULIN COMPLEX PROTEIN"/>
    <property type="match status" value="1"/>
</dbReference>
<feature type="non-terminal residue" evidence="7">
    <location>
        <position position="271"/>
    </location>
</feature>
<evidence type="ECO:0000256" key="1">
    <source>
        <dbReference type="ARBA" id="ARBA00004245"/>
    </source>
</evidence>
<comment type="similarity">
    <text evidence="2">Belongs to the TUBGCP family.</text>
</comment>
<dbReference type="GO" id="GO:0051225">
    <property type="term" value="P:spindle assembly"/>
    <property type="evidence" value="ECO:0007669"/>
    <property type="project" value="TreeGrafter"/>
</dbReference>
<evidence type="ECO:0000256" key="3">
    <source>
        <dbReference type="ARBA" id="ARBA00022490"/>
    </source>
</evidence>
<dbReference type="AlphaFoldDB" id="A0A146KGK9"/>
<evidence type="ECO:0000256" key="2">
    <source>
        <dbReference type="ARBA" id="ARBA00010337"/>
    </source>
</evidence>
<accession>A0A146KGK9</accession>
<sequence length="271" mass="32533">DLQLPPTNLLKVNNKLQFALQTTFSSIKNLKISQSKYTFTQLLQKINSQPIQQENAQQKLQNVLKIDVQQHEMLNYIFTDQILERYELIFRRLFRQKQAEIELQKAHKILLELKPVDRFYNVRVKFSFVFQLINQMQSFMRELELKTQVAISSAIQKFQQEMMEAREIDEIKEMLERFMGQLQKQLLLQDSVQVKQMDFLMSDILVFSKYVSQHFNLQINVDEDFNRVKRKELWEQNVGRFIETVETVVSKNRDSIQKLADQFESKLSQWR</sequence>
<keyword evidence="5" id="KW-0206">Cytoskeleton</keyword>
<dbReference type="Gene3D" id="1.20.120.1900">
    <property type="entry name" value="Gamma-tubulin complex, C-terminal domain"/>
    <property type="match status" value="1"/>
</dbReference>
<dbReference type="GO" id="GO:0000278">
    <property type="term" value="P:mitotic cell cycle"/>
    <property type="evidence" value="ECO:0007669"/>
    <property type="project" value="TreeGrafter"/>
</dbReference>
<dbReference type="GO" id="GO:0031122">
    <property type="term" value="P:cytoplasmic microtubule organization"/>
    <property type="evidence" value="ECO:0007669"/>
    <property type="project" value="TreeGrafter"/>
</dbReference>
<proteinExistence type="inferred from homology"/>
<protein>
    <submittedName>
        <fullName evidence="7">Tubulin, small gamma tubulin complex gcp2</fullName>
    </submittedName>
</protein>
<dbReference type="InterPro" id="IPR007259">
    <property type="entry name" value="GCP"/>
</dbReference>
<keyword evidence="3" id="KW-0963">Cytoplasm</keyword>
<organism evidence="7">
    <name type="scientific">Trepomonas sp. PC1</name>
    <dbReference type="NCBI Taxonomy" id="1076344"/>
    <lineage>
        <taxon>Eukaryota</taxon>
        <taxon>Metamonada</taxon>
        <taxon>Diplomonadida</taxon>
        <taxon>Hexamitidae</taxon>
        <taxon>Hexamitinae</taxon>
        <taxon>Trepomonas</taxon>
    </lineage>
</organism>
<evidence type="ECO:0000313" key="7">
    <source>
        <dbReference type="EMBL" id="JAP94775.1"/>
    </source>
</evidence>
<evidence type="ECO:0000259" key="6">
    <source>
        <dbReference type="Pfam" id="PF04130"/>
    </source>
</evidence>
<dbReference type="EMBL" id="GDID01001831">
    <property type="protein sequence ID" value="JAP94775.1"/>
    <property type="molecule type" value="Transcribed_RNA"/>
</dbReference>
<dbReference type="PANTHER" id="PTHR19302:SF13">
    <property type="entry name" value="GAMMA-TUBULIN COMPLEX COMPONENT 2"/>
    <property type="match status" value="1"/>
</dbReference>
<dbReference type="GO" id="GO:0000922">
    <property type="term" value="C:spindle pole"/>
    <property type="evidence" value="ECO:0007669"/>
    <property type="project" value="InterPro"/>
</dbReference>
<dbReference type="GO" id="GO:0000930">
    <property type="term" value="C:gamma-tubulin complex"/>
    <property type="evidence" value="ECO:0007669"/>
    <property type="project" value="TreeGrafter"/>
</dbReference>